<dbReference type="GO" id="GO:0005737">
    <property type="term" value="C:cytoplasm"/>
    <property type="evidence" value="ECO:0007669"/>
    <property type="project" value="UniProtKB-SubCell"/>
</dbReference>
<keyword evidence="8" id="KW-1208">Phospholipid metabolism</keyword>
<gene>
    <name evidence="11" type="primary">plsX_29</name>
    <name evidence="11" type="ORF">SDC9_165904</name>
</gene>
<proteinExistence type="predicted"/>
<evidence type="ECO:0000256" key="4">
    <source>
        <dbReference type="ARBA" id="ARBA00022516"/>
    </source>
</evidence>
<keyword evidence="11" id="KW-0012">Acyltransferase</keyword>
<keyword evidence="6" id="KW-0443">Lipid metabolism</keyword>
<evidence type="ECO:0000256" key="10">
    <source>
        <dbReference type="ARBA" id="ARBA00046608"/>
    </source>
</evidence>
<evidence type="ECO:0000256" key="6">
    <source>
        <dbReference type="ARBA" id="ARBA00023098"/>
    </source>
</evidence>
<dbReference type="GO" id="GO:0008654">
    <property type="term" value="P:phospholipid biosynthetic process"/>
    <property type="evidence" value="ECO:0007669"/>
    <property type="project" value="UniProtKB-KW"/>
</dbReference>
<dbReference type="SUPFAM" id="SSF53659">
    <property type="entry name" value="Isocitrate/Isopropylmalate dehydrogenase-like"/>
    <property type="match status" value="1"/>
</dbReference>
<dbReference type="Gene3D" id="3.40.718.10">
    <property type="entry name" value="Isopropylmalate Dehydrogenase"/>
    <property type="match status" value="1"/>
</dbReference>
<keyword evidence="5 11" id="KW-0808">Transferase</keyword>
<comment type="catalytic activity">
    <reaction evidence="1">
        <text>a fatty acyl-[ACP] + phosphate = an acyl phosphate + holo-[ACP]</text>
        <dbReference type="Rhea" id="RHEA:42292"/>
        <dbReference type="Rhea" id="RHEA-COMP:9685"/>
        <dbReference type="Rhea" id="RHEA-COMP:14125"/>
        <dbReference type="ChEBI" id="CHEBI:43474"/>
        <dbReference type="ChEBI" id="CHEBI:59918"/>
        <dbReference type="ChEBI" id="CHEBI:64479"/>
        <dbReference type="ChEBI" id="CHEBI:138651"/>
        <dbReference type="EC" id="2.3.1.274"/>
    </reaction>
</comment>
<accession>A0A645G332</accession>
<keyword evidence="7" id="KW-0594">Phospholipid biosynthesis</keyword>
<organism evidence="11">
    <name type="scientific">bioreactor metagenome</name>
    <dbReference type="NCBI Taxonomy" id="1076179"/>
    <lineage>
        <taxon>unclassified sequences</taxon>
        <taxon>metagenomes</taxon>
        <taxon>ecological metagenomes</taxon>
    </lineage>
</organism>
<evidence type="ECO:0000256" key="7">
    <source>
        <dbReference type="ARBA" id="ARBA00023209"/>
    </source>
</evidence>
<dbReference type="PANTHER" id="PTHR30100">
    <property type="entry name" value="FATTY ACID/PHOSPHOLIPID SYNTHESIS PROTEIN PLSX"/>
    <property type="match status" value="1"/>
</dbReference>
<name>A0A645G332_9ZZZZ</name>
<evidence type="ECO:0000256" key="8">
    <source>
        <dbReference type="ARBA" id="ARBA00023264"/>
    </source>
</evidence>
<reference evidence="11" key="1">
    <citation type="submission" date="2019-08" db="EMBL/GenBank/DDBJ databases">
        <authorList>
            <person name="Kucharzyk K."/>
            <person name="Murdoch R.W."/>
            <person name="Higgins S."/>
            <person name="Loffler F."/>
        </authorList>
    </citation>
    <scope>NUCLEOTIDE SEQUENCE</scope>
</reference>
<dbReference type="GO" id="GO:0006633">
    <property type="term" value="P:fatty acid biosynthetic process"/>
    <property type="evidence" value="ECO:0007669"/>
    <property type="project" value="InterPro"/>
</dbReference>
<evidence type="ECO:0000256" key="2">
    <source>
        <dbReference type="ARBA" id="ARBA00004496"/>
    </source>
</evidence>
<dbReference type="InterPro" id="IPR012281">
    <property type="entry name" value="Phospholipid_synth_PlsX-like"/>
</dbReference>
<comment type="caution">
    <text evidence="11">The sequence shown here is derived from an EMBL/GenBank/DDBJ whole genome shotgun (WGS) entry which is preliminary data.</text>
</comment>
<protein>
    <recommendedName>
        <fullName evidence="9">phosphate acyltransferase</fullName>
        <ecNumber evidence="9">2.3.1.274</ecNumber>
    </recommendedName>
</protein>
<evidence type="ECO:0000256" key="9">
    <source>
        <dbReference type="ARBA" id="ARBA00024069"/>
    </source>
</evidence>
<dbReference type="EC" id="2.3.1.274" evidence="9"/>
<evidence type="ECO:0000313" key="11">
    <source>
        <dbReference type="EMBL" id="MPN18544.1"/>
    </source>
</evidence>
<comment type="subcellular location">
    <subcellularLocation>
        <location evidence="2">Cytoplasm</location>
    </subcellularLocation>
</comment>
<evidence type="ECO:0000256" key="3">
    <source>
        <dbReference type="ARBA" id="ARBA00022490"/>
    </source>
</evidence>
<dbReference type="EMBL" id="VSSQ01065896">
    <property type="protein sequence ID" value="MPN18544.1"/>
    <property type="molecule type" value="Genomic_DNA"/>
</dbReference>
<dbReference type="PANTHER" id="PTHR30100:SF1">
    <property type="entry name" value="PHOSPHATE ACYLTRANSFERASE"/>
    <property type="match status" value="1"/>
</dbReference>
<keyword evidence="3" id="KW-0963">Cytoplasm</keyword>
<comment type="subunit">
    <text evidence="10">Homodimer. Probably interacts with PlsY.</text>
</comment>
<sequence length="111" mass="11973">MCDGFDGNLILKHTEGMVSAMTKMLKDEYMLTKRAKLGALMSKKALANFKRKLDYTEHGGAPLLGVNGCVIKAHGSSNAKAFTAAIAQARNYILGDVTNQIKAGIENITQQ</sequence>
<dbReference type="GO" id="GO:0043811">
    <property type="term" value="F:phosphate:acyl-[acyl carrier protein] acyltransferase activity"/>
    <property type="evidence" value="ECO:0007669"/>
    <property type="project" value="UniProtKB-EC"/>
</dbReference>
<dbReference type="InterPro" id="IPR003664">
    <property type="entry name" value="FA_synthesis"/>
</dbReference>
<evidence type="ECO:0000256" key="1">
    <source>
        <dbReference type="ARBA" id="ARBA00001232"/>
    </source>
</evidence>
<dbReference type="Pfam" id="PF02504">
    <property type="entry name" value="FA_synthesis"/>
    <property type="match status" value="1"/>
</dbReference>
<keyword evidence="4" id="KW-0444">Lipid biosynthesis</keyword>
<dbReference type="AlphaFoldDB" id="A0A645G332"/>
<evidence type="ECO:0000256" key="5">
    <source>
        <dbReference type="ARBA" id="ARBA00022679"/>
    </source>
</evidence>